<protein>
    <submittedName>
        <fullName evidence="6">ABC transporter ATP-binding protein</fullName>
    </submittedName>
</protein>
<dbReference type="InterPro" id="IPR017871">
    <property type="entry name" value="ABC_transporter-like_CS"/>
</dbReference>
<dbReference type="PROSITE" id="PS00211">
    <property type="entry name" value="ABC_TRANSPORTER_1"/>
    <property type="match status" value="1"/>
</dbReference>
<keyword evidence="2" id="KW-0547">Nucleotide-binding</keyword>
<dbReference type="Pfam" id="PF00005">
    <property type="entry name" value="ABC_tran"/>
    <property type="match status" value="1"/>
</dbReference>
<dbReference type="GO" id="GO:0016887">
    <property type="term" value="F:ATP hydrolysis activity"/>
    <property type="evidence" value="ECO:0007669"/>
    <property type="project" value="InterPro"/>
</dbReference>
<dbReference type="SMART" id="SM00382">
    <property type="entry name" value="AAA"/>
    <property type="match status" value="1"/>
</dbReference>
<dbReference type="OrthoDB" id="5296765at2"/>
<dbReference type="InterPro" id="IPR003593">
    <property type="entry name" value="AAA+_ATPase"/>
</dbReference>
<dbReference type="Gene3D" id="3.40.50.300">
    <property type="entry name" value="P-loop containing nucleotide triphosphate hydrolases"/>
    <property type="match status" value="1"/>
</dbReference>
<dbReference type="InterPro" id="IPR027417">
    <property type="entry name" value="P-loop_NTPase"/>
</dbReference>
<dbReference type="FunFam" id="3.40.50.300:FF:000134">
    <property type="entry name" value="Iron-enterobactin ABC transporter ATP-binding protein"/>
    <property type="match status" value="1"/>
</dbReference>
<evidence type="ECO:0000256" key="1">
    <source>
        <dbReference type="ARBA" id="ARBA00022448"/>
    </source>
</evidence>
<keyword evidence="1" id="KW-0813">Transport</keyword>
<name>A0A3N6X3R6_9ACTN</name>
<accession>A0A3N6X3R6</accession>
<keyword evidence="4" id="KW-1278">Translocase</keyword>
<dbReference type="GO" id="GO:0005524">
    <property type="term" value="F:ATP binding"/>
    <property type="evidence" value="ECO:0007669"/>
    <property type="project" value="UniProtKB-KW"/>
</dbReference>
<reference evidence="6 7" key="1">
    <citation type="submission" date="2018-11" db="EMBL/GenBank/DDBJ databases">
        <authorList>
            <person name="Li F."/>
        </authorList>
    </citation>
    <scope>NUCLEOTIDE SEQUENCE [LARGE SCALE GENOMIC DNA]</scope>
    <source>
        <strain evidence="6 7">YS17T</strain>
    </source>
</reference>
<evidence type="ECO:0000313" key="6">
    <source>
        <dbReference type="EMBL" id="RQN08755.1"/>
    </source>
</evidence>
<dbReference type="CDD" id="cd03214">
    <property type="entry name" value="ABC_Iron-Siderophores_B12_Hemin"/>
    <property type="match status" value="1"/>
</dbReference>
<dbReference type="SUPFAM" id="SSF52540">
    <property type="entry name" value="P-loop containing nucleoside triphosphate hydrolases"/>
    <property type="match status" value="1"/>
</dbReference>
<evidence type="ECO:0000313" key="7">
    <source>
        <dbReference type="Proteomes" id="UP000275225"/>
    </source>
</evidence>
<evidence type="ECO:0000259" key="5">
    <source>
        <dbReference type="PROSITE" id="PS50893"/>
    </source>
</evidence>
<gene>
    <name evidence="6" type="ORF">EHW97_05760</name>
</gene>
<keyword evidence="3 6" id="KW-0067">ATP-binding</keyword>
<feature type="domain" description="ABC transporter" evidence="5">
    <location>
        <begin position="3"/>
        <end position="235"/>
    </location>
</feature>
<proteinExistence type="predicted"/>
<comment type="caution">
    <text evidence="6">The sequence shown here is derived from an EMBL/GenBank/DDBJ whole genome shotgun (WGS) entry which is preliminary data.</text>
</comment>
<evidence type="ECO:0000256" key="3">
    <source>
        <dbReference type="ARBA" id="ARBA00022840"/>
    </source>
</evidence>
<sequence>MSFTLTNVSWEAGGRTILHDVDLKIQPGVFTGVLGPNGSGKTSLLHLLAGVHRPTSGELRLGDMSLASLRSRERARRIALLEQHATTGLDLTVRDVVELGRIPHRSRWPGAVHADAACIERAMHRSRVTELADRRWATLSGGERQRVQLARALAQEPEVLLLDEPTNHLDLGHQIAFLRTVREVAPTTVAALHDLDLAAAFCDDVIVVHRGCVVAHGPVDDVLDAALVSEVYGVDAVVETHPVAGRRTVVWVQGGEHTCRRVS</sequence>
<evidence type="ECO:0000256" key="4">
    <source>
        <dbReference type="ARBA" id="ARBA00022967"/>
    </source>
</evidence>
<dbReference type="EMBL" id="RQJX01000005">
    <property type="protein sequence ID" value="RQN08755.1"/>
    <property type="molecule type" value="Genomic_DNA"/>
</dbReference>
<dbReference type="PROSITE" id="PS50893">
    <property type="entry name" value="ABC_TRANSPORTER_2"/>
    <property type="match status" value="1"/>
</dbReference>
<organism evidence="6 7">
    <name type="scientific">Aeromicrobium camelliae</name>
    <dbReference type="NCBI Taxonomy" id="1538144"/>
    <lineage>
        <taxon>Bacteria</taxon>
        <taxon>Bacillati</taxon>
        <taxon>Actinomycetota</taxon>
        <taxon>Actinomycetes</taxon>
        <taxon>Propionibacteriales</taxon>
        <taxon>Nocardioidaceae</taxon>
        <taxon>Aeromicrobium</taxon>
    </lineage>
</organism>
<dbReference type="PANTHER" id="PTHR42794:SF1">
    <property type="entry name" value="HEMIN IMPORT ATP-BINDING PROTEIN HMUV"/>
    <property type="match status" value="1"/>
</dbReference>
<evidence type="ECO:0000256" key="2">
    <source>
        <dbReference type="ARBA" id="ARBA00022741"/>
    </source>
</evidence>
<dbReference type="RefSeq" id="WP_124236211.1">
    <property type="nucleotide sequence ID" value="NZ_JBHUFI010000003.1"/>
</dbReference>
<dbReference type="PANTHER" id="PTHR42794">
    <property type="entry name" value="HEMIN IMPORT ATP-BINDING PROTEIN HMUV"/>
    <property type="match status" value="1"/>
</dbReference>
<keyword evidence="7" id="KW-1185">Reference proteome</keyword>
<dbReference type="AlphaFoldDB" id="A0A3N6X3R6"/>
<dbReference type="Proteomes" id="UP000275225">
    <property type="component" value="Unassembled WGS sequence"/>
</dbReference>
<dbReference type="InterPro" id="IPR003439">
    <property type="entry name" value="ABC_transporter-like_ATP-bd"/>
</dbReference>